<gene>
    <name evidence="1" type="ORF">L596_019877</name>
</gene>
<evidence type="ECO:0000313" key="1">
    <source>
        <dbReference type="EMBL" id="TKR72431.1"/>
    </source>
</evidence>
<dbReference type="AlphaFoldDB" id="A0A4U5MRX2"/>
<organism evidence="1 2">
    <name type="scientific">Steinernema carpocapsae</name>
    <name type="common">Entomopathogenic nematode</name>
    <dbReference type="NCBI Taxonomy" id="34508"/>
    <lineage>
        <taxon>Eukaryota</taxon>
        <taxon>Metazoa</taxon>
        <taxon>Ecdysozoa</taxon>
        <taxon>Nematoda</taxon>
        <taxon>Chromadorea</taxon>
        <taxon>Rhabditida</taxon>
        <taxon>Tylenchina</taxon>
        <taxon>Panagrolaimomorpha</taxon>
        <taxon>Strongyloidoidea</taxon>
        <taxon>Steinernematidae</taxon>
        <taxon>Steinernema</taxon>
    </lineage>
</organism>
<proteinExistence type="predicted"/>
<reference evidence="1 2" key="2">
    <citation type="journal article" date="2019" name="G3 (Bethesda)">
        <title>Hybrid Assembly of the Genome of the Entomopathogenic Nematode Steinernema carpocapsae Identifies the X-Chromosome.</title>
        <authorList>
            <person name="Serra L."/>
            <person name="Macchietto M."/>
            <person name="Macias-Munoz A."/>
            <person name="McGill C.J."/>
            <person name="Rodriguez I.M."/>
            <person name="Rodriguez B."/>
            <person name="Murad R."/>
            <person name="Mortazavi A."/>
        </authorList>
    </citation>
    <scope>NUCLEOTIDE SEQUENCE [LARGE SCALE GENOMIC DNA]</scope>
    <source>
        <strain evidence="1 2">ALL</strain>
    </source>
</reference>
<comment type="caution">
    <text evidence="1">The sequence shown here is derived from an EMBL/GenBank/DDBJ whole genome shotgun (WGS) entry which is preliminary data.</text>
</comment>
<dbReference type="Proteomes" id="UP000298663">
    <property type="component" value="Unassembled WGS sequence"/>
</dbReference>
<reference evidence="1 2" key="1">
    <citation type="journal article" date="2015" name="Genome Biol.">
        <title>Comparative genomics of Steinernema reveals deeply conserved gene regulatory networks.</title>
        <authorList>
            <person name="Dillman A.R."/>
            <person name="Macchietto M."/>
            <person name="Porter C.F."/>
            <person name="Rogers A."/>
            <person name="Williams B."/>
            <person name="Antoshechkin I."/>
            <person name="Lee M.M."/>
            <person name="Goodwin Z."/>
            <person name="Lu X."/>
            <person name="Lewis E.E."/>
            <person name="Goodrich-Blair H."/>
            <person name="Stock S.P."/>
            <person name="Adams B.J."/>
            <person name="Sternberg P.W."/>
            <person name="Mortazavi A."/>
        </authorList>
    </citation>
    <scope>NUCLEOTIDE SEQUENCE [LARGE SCALE GENOMIC DNA]</scope>
    <source>
        <strain evidence="1 2">ALL</strain>
    </source>
</reference>
<evidence type="ECO:0000313" key="2">
    <source>
        <dbReference type="Proteomes" id="UP000298663"/>
    </source>
</evidence>
<accession>A0A4U5MRX2</accession>
<dbReference type="EMBL" id="AZBU02000006">
    <property type="protein sequence ID" value="TKR72431.1"/>
    <property type="molecule type" value="Genomic_DNA"/>
</dbReference>
<sequence>MSRPNPFLETSRLHLSKFKTDRSLLPQPKQMKDQISDLCTEVLSDRSGLHGVIKMNVPRYVTFRDYRAAQKKSCPDTSGSLARRSGVMTPLRNCLV</sequence>
<protein>
    <submittedName>
        <fullName evidence="1">Uncharacterized protein</fullName>
    </submittedName>
</protein>
<keyword evidence="2" id="KW-1185">Reference proteome</keyword>
<name>A0A4U5MRX2_STECR</name>